<dbReference type="PANTHER" id="PTHR45833:SF1">
    <property type="entry name" value="METHIONINE SYNTHASE"/>
    <property type="match status" value="1"/>
</dbReference>
<dbReference type="InterPro" id="IPR050554">
    <property type="entry name" value="Met_Synthase/Corrinoid"/>
</dbReference>
<dbReference type="GO" id="GO:0046872">
    <property type="term" value="F:metal ion binding"/>
    <property type="evidence" value="ECO:0007669"/>
    <property type="project" value="UniProtKB-KW"/>
</dbReference>
<dbReference type="InterPro" id="IPR003759">
    <property type="entry name" value="Cbl-bd_cap"/>
</dbReference>
<dbReference type="Pfam" id="PF02310">
    <property type="entry name" value="B12-binding"/>
    <property type="match status" value="1"/>
</dbReference>
<dbReference type="RefSeq" id="WP_148134482.1">
    <property type="nucleotide sequence ID" value="NZ_CP017634.1"/>
</dbReference>
<sequence>MSSSLASFMGDLQEDLVFEQVKQQLQEGVSPESIFNELQAGMTIVGERYQSQDYYLSELIMAADIFKNATALLQEKLQTVSKETIGTIVLGTVAGDIHDIGKDIVSLVFASNGFQVIDLGVDVPIPRFVEAVRTHQPDFVGISCLLTTCFDKMRATIAALEEEGLRSSVKVLIGGGPVEQATCDYVKADALCKDAPSGVKIAKQVLGVE</sequence>
<dbReference type="GO" id="GO:0005829">
    <property type="term" value="C:cytosol"/>
    <property type="evidence" value="ECO:0007669"/>
    <property type="project" value="TreeGrafter"/>
</dbReference>
<dbReference type="SUPFAM" id="SSF52242">
    <property type="entry name" value="Cobalamin (vitamin B12)-binding domain"/>
    <property type="match status" value="1"/>
</dbReference>
<dbReference type="GO" id="GO:0046653">
    <property type="term" value="P:tetrahydrofolate metabolic process"/>
    <property type="evidence" value="ECO:0007669"/>
    <property type="project" value="TreeGrafter"/>
</dbReference>
<dbReference type="SMART" id="SM01018">
    <property type="entry name" value="B12-binding_2"/>
    <property type="match status" value="1"/>
</dbReference>
<dbReference type="Gene3D" id="3.40.50.280">
    <property type="entry name" value="Cobalamin-binding domain"/>
    <property type="match status" value="1"/>
</dbReference>
<protein>
    <submittedName>
        <fullName evidence="6">Cobalamin-binding protein</fullName>
    </submittedName>
</protein>
<keyword evidence="2" id="KW-0479">Metal-binding</keyword>
<accession>A0A3G1KS55</accession>
<dbReference type="GO" id="GO:0008705">
    <property type="term" value="F:methionine synthase activity"/>
    <property type="evidence" value="ECO:0007669"/>
    <property type="project" value="TreeGrafter"/>
</dbReference>
<dbReference type="InterPro" id="IPR036724">
    <property type="entry name" value="Cobalamin-bd_sf"/>
</dbReference>
<proteinExistence type="inferred from homology"/>
<evidence type="ECO:0000256" key="3">
    <source>
        <dbReference type="ARBA" id="ARBA00023285"/>
    </source>
</evidence>
<dbReference type="PROSITE" id="PS51332">
    <property type="entry name" value="B12_BINDING"/>
    <property type="match status" value="1"/>
</dbReference>
<dbReference type="FunFam" id="3.40.50.280:FF:000003">
    <property type="entry name" value="Dimethylamine methyltransferase corrinoid protein"/>
    <property type="match status" value="1"/>
</dbReference>
<gene>
    <name evidence="6" type="ORF">DCMF_11000</name>
</gene>
<dbReference type="EMBL" id="CP017634">
    <property type="protein sequence ID" value="ATW25224.1"/>
    <property type="molecule type" value="Genomic_DNA"/>
</dbReference>
<evidence type="ECO:0000313" key="6">
    <source>
        <dbReference type="EMBL" id="ATW25224.1"/>
    </source>
</evidence>
<dbReference type="SUPFAM" id="SSF47644">
    <property type="entry name" value="Methionine synthase domain"/>
    <property type="match status" value="1"/>
</dbReference>
<dbReference type="KEGG" id="fwa:DCMF_11000"/>
<dbReference type="InterPro" id="IPR036594">
    <property type="entry name" value="Meth_synthase_dom"/>
</dbReference>
<dbReference type="PANTHER" id="PTHR45833">
    <property type="entry name" value="METHIONINE SYNTHASE"/>
    <property type="match status" value="1"/>
</dbReference>
<dbReference type="AlphaFoldDB" id="A0A3G1KS55"/>
<organism evidence="6 7">
    <name type="scientific">Formimonas warabiya</name>
    <dbReference type="NCBI Taxonomy" id="1761012"/>
    <lineage>
        <taxon>Bacteria</taxon>
        <taxon>Bacillati</taxon>
        <taxon>Bacillota</taxon>
        <taxon>Clostridia</taxon>
        <taxon>Eubacteriales</taxon>
        <taxon>Peptococcaceae</taxon>
        <taxon>Candidatus Formimonas</taxon>
    </lineage>
</organism>
<dbReference type="PROSITE" id="PS51337">
    <property type="entry name" value="B12_BINDING_NTER"/>
    <property type="match status" value="1"/>
</dbReference>
<evidence type="ECO:0000259" key="5">
    <source>
        <dbReference type="PROSITE" id="PS51337"/>
    </source>
</evidence>
<dbReference type="Pfam" id="PF02607">
    <property type="entry name" value="B12-binding_2"/>
    <property type="match status" value="1"/>
</dbReference>
<feature type="domain" description="B12-binding" evidence="4">
    <location>
        <begin position="85"/>
        <end position="209"/>
    </location>
</feature>
<comment type="similarity">
    <text evidence="1">Belongs to the methylamine corrinoid protein family.</text>
</comment>
<dbReference type="Gene3D" id="1.10.1240.10">
    <property type="entry name" value="Methionine synthase domain"/>
    <property type="match status" value="1"/>
</dbReference>
<evidence type="ECO:0000313" key="7">
    <source>
        <dbReference type="Proteomes" id="UP000323521"/>
    </source>
</evidence>
<dbReference type="Proteomes" id="UP000323521">
    <property type="component" value="Chromosome"/>
</dbReference>
<dbReference type="GO" id="GO:0031419">
    <property type="term" value="F:cobalamin binding"/>
    <property type="evidence" value="ECO:0007669"/>
    <property type="project" value="InterPro"/>
</dbReference>
<feature type="domain" description="B12-binding N-terminal" evidence="5">
    <location>
        <begin position="1"/>
        <end position="85"/>
    </location>
</feature>
<evidence type="ECO:0000256" key="1">
    <source>
        <dbReference type="ARBA" id="ARBA00010854"/>
    </source>
</evidence>
<evidence type="ECO:0000256" key="2">
    <source>
        <dbReference type="ARBA" id="ARBA00022723"/>
    </source>
</evidence>
<evidence type="ECO:0000259" key="4">
    <source>
        <dbReference type="PROSITE" id="PS51332"/>
    </source>
</evidence>
<dbReference type="GO" id="GO:0050667">
    <property type="term" value="P:homocysteine metabolic process"/>
    <property type="evidence" value="ECO:0007669"/>
    <property type="project" value="TreeGrafter"/>
</dbReference>
<dbReference type="InterPro" id="IPR006158">
    <property type="entry name" value="Cobalamin-bd"/>
</dbReference>
<name>A0A3G1KS55_FORW1</name>
<keyword evidence="3" id="KW-0170">Cobalt</keyword>
<dbReference type="OrthoDB" id="9783599at2"/>
<keyword evidence="7" id="KW-1185">Reference proteome</keyword>
<reference evidence="6 7" key="1">
    <citation type="submission" date="2016-10" db="EMBL/GenBank/DDBJ databases">
        <title>Complete Genome Sequence of Peptococcaceae strain DCMF.</title>
        <authorList>
            <person name="Edwards R.J."/>
            <person name="Holland S.I."/>
            <person name="Deshpande N.P."/>
            <person name="Wong Y.K."/>
            <person name="Ertan H."/>
            <person name="Manefield M."/>
            <person name="Russell T.L."/>
            <person name="Lee M.J."/>
        </authorList>
    </citation>
    <scope>NUCLEOTIDE SEQUENCE [LARGE SCALE GENOMIC DNA]</scope>
    <source>
        <strain evidence="6 7">DCMF</strain>
    </source>
</reference>